<feature type="binding site" evidence="15">
    <location>
        <position position="192"/>
    </location>
    <ligand>
        <name>S-adenosyl-L-methionine</name>
        <dbReference type="ChEBI" id="CHEBI:59789"/>
        <label>2</label>
    </ligand>
</feature>
<protein>
    <recommendedName>
        <fullName evidence="14">Coproporphyrinogen-III oxidase</fullName>
        <ecNumber evidence="14">1.3.98.3</ecNumber>
    </recommendedName>
</protein>
<evidence type="ECO:0000256" key="9">
    <source>
        <dbReference type="ARBA" id="ARBA00023002"/>
    </source>
</evidence>
<evidence type="ECO:0000256" key="5">
    <source>
        <dbReference type="ARBA" id="ARBA00022485"/>
    </source>
</evidence>
<evidence type="ECO:0000256" key="16">
    <source>
        <dbReference type="PIRSR" id="PIRSR000167-2"/>
    </source>
</evidence>
<dbReference type="EMBL" id="SUMF01000014">
    <property type="protein sequence ID" value="TJZ72858.1"/>
    <property type="molecule type" value="Genomic_DNA"/>
</dbReference>
<dbReference type="GO" id="GO:0051539">
    <property type="term" value="F:4 iron, 4 sulfur cluster binding"/>
    <property type="evidence" value="ECO:0007669"/>
    <property type="project" value="UniProtKB-KW"/>
</dbReference>
<evidence type="ECO:0000256" key="14">
    <source>
        <dbReference type="PIRNR" id="PIRNR000167"/>
    </source>
</evidence>
<dbReference type="GO" id="GO:0046872">
    <property type="term" value="F:metal ion binding"/>
    <property type="evidence" value="ECO:0007669"/>
    <property type="project" value="UniProtKB-KW"/>
</dbReference>
<comment type="catalytic activity">
    <reaction evidence="13 14">
        <text>coproporphyrinogen III + 2 S-adenosyl-L-methionine = protoporphyrinogen IX + 2 5'-deoxyadenosine + 2 L-methionine + 2 CO2</text>
        <dbReference type="Rhea" id="RHEA:15425"/>
        <dbReference type="ChEBI" id="CHEBI:16526"/>
        <dbReference type="ChEBI" id="CHEBI:17319"/>
        <dbReference type="ChEBI" id="CHEBI:57307"/>
        <dbReference type="ChEBI" id="CHEBI:57309"/>
        <dbReference type="ChEBI" id="CHEBI:57844"/>
        <dbReference type="ChEBI" id="CHEBI:59789"/>
        <dbReference type="EC" id="1.3.98.3"/>
    </reaction>
</comment>
<keyword evidence="9 14" id="KW-0560">Oxidoreductase</keyword>
<dbReference type="SFLD" id="SFLDG01065">
    <property type="entry name" value="anaerobic_coproporphyrinogen-I"/>
    <property type="match status" value="1"/>
</dbReference>
<dbReference type="Pfam" id="PF06969">
    <property type="entry name" value="HemN_C"/>
    <property type="match status" value="1"/>
</dbReference>
<comment type="subcellular location">
    <subcellularLocation>
        <location evidence="1 14">Cytoplasm</location>
    </subcellularLocation>
</comment>
<dbReference type="PANTHER" id="PTHR13932:SF6">
    <property type="entry name" value="OXYGEN-INDEPENDENT COPROPORPHYRINOGEN III OXIDASE"/>
    <property type="match status" value="1"/>
</dbReference>
<evidence type="ECO:0000256" key="7">
    <source>
        <dbReference type="ARBA" id="ARBA00022691"/>
    </source>
</evidence>
<dbReference type="NCBIfam" id="TIGR00538">
    <property type="entry name" value="hemN"/>
    <property type="match status" value="1"/>
</dbReference>
<dbReference type="AlphaFoldDB" id="A0A4V5MSJ4"/>
<dbReference type="GO" id="GO:0006782">
    <property type="term" value="P:protoporphyrinogen IX biosynthetic process"/>
    <property type="evidence" value="ECO:0007669"/>
    <property type="project" value="UniProtKB-UniPathway"/>
</dbReference>
<dbReference type="InterPro" id="IPR013785">
    <property type="entry name" value="Aldolase_TIM"/>
</dbReference>
<name>A0A4V5MSJ4_9NEIS</name>
<dbReference type="PIRSF" id="PIRSF000167">
    <property type="entry name" value="HemN"/>
    <property type="match status" value="1"/>
</dbReference>
<accession>A0A4V5MSJ4</accession>
<dbReference type="Pfam" id="PF04055">
    <property type="entry name" value="Radical_SAM"/>
    <property type="match status" value="1"/>
</dbReference>
<dbReference type="FunFam" id="1.10.10.920:FF:000002">
    <property type="entry name" value="Coproporphyrinogen-III oxidase"/>
    <property type="match status" value="1"/>
</dbReference>
<comment type="subunit">
    <text evidence="4">Monomer.</text>
</comment>
<dbReference type="CDD" id="cd01335">
    <property type="entry name" value="Radical_SAM"/>
    <property type="match status" value="1"/>
</dbReference>
<feature type="binding site" evidence="15">
    <location>
        <position position="153"/>
    </location>
    <ligand>
        <name>S-adenosyl-L-methionine</name>
        <dbReference type="ChEBI" id="CHEBI:59789"/>
        <label>1</label>
    </ligand>
</feature>
<evidence type="ECO:0000256" key="4">
    <source>
        <dbReference type="ARBA" id="ARBA00011245"/>
    </source>
</evidence>
<evidence type="ECO:0000256" key="13">
    <source>
        <dbReference type="ARBA" id="ARBA00048321"/>
    </source>
</evidence>
<feature type="binding site" evidence="15">
    <location>
        <position position="337"/>
    </location>
    <ligand>
        <name>S-adenosyl-L-methionine</name>
        <dbReference type="ChEBI" id="CHEBI:59789"/>
        <label>1</label>
    </ligand>
</feature>
<evidence type="ECO:0000256" key="6">
    <source>
        <dbReference type="ARBA" id="ARBA00022490"/>
    </source>
</evidence>
<dbReference type="InterPro" id="IPR010723">
    <property type="entry name" value="HemN_C"/>
</dbReference>
<keyword evidence="7 14" id="KW-0949">S-adenosyl-L-methionine</keyword>
<dbReference type="Gene3D" id="3.20.20.70">
    <property type="entry name" value="Aldolase class I"/>
    <property type="match status" value="1"/>
</dbReference>
<dbReference type="InterPro" id="IPR006638">
    <property type="entry name" value="Elp3/MiaA/NifB-like_rSAM"/>
</dbReference>
<proteinExistence type="inferred from homology"/>
<feature type="binding site" evidence="15">
    <location>
        <position position="217"/>
    </location>
    <ligand>
        <name>S-adenosyl-L-methionine</name>
        <dbReference type="ChEBI" id="CHEBI:59789"/>
        <label>2</label>
    </ligand>
</feature>
<sequence>MDAGFDLQRAVFDRGLIERYDGKGPRYTSYPTADRFVALDAAHYREAIELRQPGTAAKPLSLYFHLPFCDTICYYCACNKVITKDRAQAASYLSYLEREMALAAAGLARKGAVQQLHLGGGTPTFFDDAQLGKLMSEVRRHFDLHPEGEYSIEIDPRKVRSGTIAALAGYGFNRMSVGVQDFDPAVQIAVNRVQPEAQTRGVIEAAKAAGFRSVSVDLIYGLPLQSRASIAKTISRVAAIRPDRIALYNYAHLPGRFMPQRRIDETLLPTPSEKLDILGDCIETLQQEGYVYIGMDHFALPDDDLAIAQRRGCLQRNFQGYSTYPECDLMAFGISAIGMIGTMYAQNVKTTDEYYAALDAGELPVERGRLMTRDDLVRRAVIQMLMCQFRLEFSRIEIGYTIDFGSYFAEELCALSAFIDDGLLVIDEEGMEVTPRGRMLVRSIAMVFDRYLRDQPRPEGYSRLI</sequence>
<dbReference type="UniPathway" id="UPA00251">
    <property type="reaction ID" value="UER00323"/>
</dbReference>
<dbReference type="InterPro" id="IPR007197">
    <property type="entry name" value="rSAM"/>
</dbReference>
<dbReference type="SFLD" id="SFLDS00029">
    <property type="entry name" value="Radical_SAM"/>
    <property type="match status" value="1"/>
</dbReference>
<dbReference type="PROSITE" id="PS51918">
    <property type="entry name" value="RADICAL_SAM"/>
    <property type="match status" value="1"/>
</dbReference>
<evidence type="ECO:0000256" key="12">
    <source>
        <dbReference type="ARBA" id="ARBA00023244"/>
    </source>
</evidence>
<evidence type="ECO:0000256" key="11">
    <source>
        <dbReference type="ARBA" id="ARBA00023014"/>
    </source>
</evidence>
<feature type="binding site" evidence="16">
    <location>
        <position position="76"/>
    </location>
    <ligand>
        <name>[4Fe-4S] cluster</name>
        <dbReference type="ChEBI" id="CHEBI:49883"/>
        <note>4Fe-4S-S-AdoMet</note>
    </ligand>
</feature>
<feature type="binding site" evidence="15">
    <location>
        <position position="251"/>
    </location>
    <ligand>
        <name>S-adenosyl-L-methionine</name>
        <dbReference type="ChEBI" id="CHEBI:59789"/>
        <label>2</label>
    </ligand>
</feature>
<feature type="binding site" evidence="15">
    <location>
        <position position="63"/>
    </location>
    <ligand>
        <name>S-adenosyl-L-methionine</name>
        <dbReference type="ChEBI" id="CHEBI:59789"/>
        <label>1</label>
    </ligand>
</feature>
<dbReference type="SMART" id="SM00729">
    <property type="entry name" value="Elp3"/>
    <property type="match status" value="1"/>
</dbReference>
<keyword evidence="5 14" id="KW-0004">4Fe-4S</keyword>
<evidence type="ECO:0000313" key="18">
    <source>
        <dbReference type="EMBL" id="TJZ72858.1"/>
    </source>
</evidence>
<dbReference type="OrthoDB" id="9808022at2"/>
<feature type="binding site" evidence="15">
    <location>
        <begin position="121"/>
        <end position="122"/>
    </location>
    <ligand>
        <name>S-adenosyl-L-methionine</name>
        <dbReference type="ChEBI" id="CHEBI:59789"/>
        <label>2</label>
    </ligand>
</feature>
<dbReference type="GO" id="GO:0004109">
    <property type="term" value="F:coproporphyrinogen oxidase activity"/>
    <property type="evidence" value="ECO:0007669"/>
    <property type="project" value="InterPro"/>
</dbReference>
<dbReference type="Proteomes" id="UP000310016">
    <property type="component" value="Unassembled WGS sequence"/>
</dbReference>
<evidence type="ECO:0000313" key="19">
    <source>
        <dbReference type="Proteomes" id="UP000310016"/>
    </source>
</evidence>
<dbReference type="Gene3D" id="1.10.10.920">
    <property type="match status" value="1"/>
</dbReference>
<keyword evidence="19" id="KW-1185">Reference proteome</keyword>
<dbReference type="GO" id="GO:0005737">
    <property type="term" value="C:cytoplasm"/>
    <property type="evidence" value="ECO:0007669"/>
    <property type="project" value="UniProtKB-SubCell"/>
</dbReference>
<dbReference type="EC" id="1.3.98.3" evidence="14"/>
<feature type="domain" description="Radical SAM core" evidence="17">
    <location>
        <begin position="54"/>
        <end position="288"/>
    </location>
</feature>
<evidence type="ECO:0000259" key="17">
    <source>
        <dbReference type="PROSITE" id="PS51918"/>
    </source>
</evidence>
<organism evidence="18 19">
    <name type="scientific">Chitiniphilus eburneus</name>
    <dbReference type="NCBI Taxonomy" id="2571148"/>
    <lineage>
        <taxon>Bacteria</taxon>
        <taxon>Pseudomonadati</taxon>
        <taxon>Pseudomonadota</taxon>
        <taxon>Betaproteobacteria</taxon>
        <taxon>Neisseriales</taxon>
        <taxon>Chitinibacteraceae</taxon>
        <taxon>Chitiniphilus</taxon>
    </lineage>
</organism>
<feature type="binding site" evidence="16">
    <location>
        <position position="73"/>
    </location>
    <ligand>
        <name>[4Fe-4S] cluster</name>
        <dbReference type="ChEBI" id="CHEBI:49883"/>
        <note>4Fe-4S-S-AdoMet</note>
    </ligand>
</feature>
<feature type="binding site" evidence="16">
    <location>
        <position position="69"/>
    </location>
    <ligand>
        <name>[4Fe-4S] cluster</name>
        <dbReference type="ChEBI" id="CHEBI:49883"/>
        <note>4Fe-4S-S-AdoMet</note>
    </ligand>
</feature>
<dbReference type="SUPFAM" id="SSF102114">
    <property type="entry name" value="Radical SAM enzymes"/>
    <property type="match status" value="1"/>
</dbReference>
<keyword evidence="8 14" id="KW-0479">Metal-binding</keyword>
<keyword evidence="10 14" id="KW-0408">Iron</keyword>
<dbReference type="InterPro" id="IPR004558">
    <property type="entry name" value="Coprogen_oxidase_HemN"/>
</dbReference>
<dbReference type="InterPro" id="IPR058240">
    <property type="entry name" value="rSAM_sf"/>
</dbReference>
<evidence type="ECO:0000256" key="15">
    <source>
        <dbReference type="PIRSR" id="PIRSR000167-1"/>
    </source>
</evidence>
<comment type="similarity">
    <text evidence="3 14">Belongs to the anaerobic coproporphyrinogen-III oxidase family.</text>
</comment>
<gene>
    <name evidence="18" type="primary">hemN</name>
    <name evidence="18" type="ORF">FAZ21_12470</name>
</gene>
<keyword evidence="11 14" id="KW-0411">Iron-sulfur</keyword>
<evidence type="ECO:0000256" key="10">
    <source>
        <dbReference type="ARBA" id="ARBA00023004"/>
    </source>
</evidence>
<dbReference type="GO" id="GO:0051989">
    <property type="term" value="F:coproporphyrinogen dehydrogenase activity"/>
    <property type="evidence" value="ECO:0007669"/>
    <property type="project" value="UniProtKB-EC"/>
</dbReference>
<dbReference type="PANTHER" id="PTHR13932">
    <property type="entry name" value="COPROPORPHYRINIGEN III OXIDASE"/>
    <property type="match status" value="1"/>
</dbReference>
<keyword evidence="6 14" id="KW-0963">Cytoplasm</keyword>
<feature type="binding site" evidence="15">
    <location>
        <position position="180"/>
    </location>
    <ligand>
        <name>S-adenosyl-L-methionine</name>
        <dbReference type="ChEBI" id="CHEBI:59789"/>
        <label>2</label>
    </ligand>
</feature>
<comment type="pathway">
    <text evidence="2 14">Porphyrin-containing compound metabolism; protoporphyrin-IX biosynthesis; protoporphyrinogen-IX from coproporphyrinogen-III (AdoMet route): step 1/1.</text>
</comment>
<evidence type="ECO:0000256" key="3">
    <source>
        <dbReference type="ARBA" id="ARBA00005493"/>
    </source>
</evidence>
<dbReference type="RefSeq" id="WP_136773772.1">
    <property type="nucleotide sequence ID" value="NZ_SUMF01000014.1"/>
</dbReference>
<keyword evidence="12 14" id="KW-0627">Porphyrin biosynthesis</keyword>
<comment type="caution">
    <text evidence="18">The sequence shown here is derived from an EMBL/GenBank/DDBJ whole genome shotgun (WGS) entry which is preliminary data.</text>
</comment>
<evidence type="ECO:0000256" key="2">
    <source>
        <dbReference type="ARBA" id="ARBA00004785"/>
    </source>
</evidence>
<feature type="binding site" evidence="15">
    <location>
        <begin position="75"/>
        <end position="77"/>
    </location>
    <ligand>
        <name>S-adenosyl-L-methionine</name>
        <dbReference type="ChEBI" id="CHEBI:59789"/>
        <label>2</label>
    </ligand>
</feature>
<feature type="binding site" evidence="15">
    <location>
        <position position="120"/>
    </location>
    <ligand>
        <name>S-adenosyl-L-methionine</name>
        <dbReference type="ChEBI" id="CHEBI:59789"/>
        <label>1</label>
    </ligand>
</feature>
<comment type="cofactor">
    <cofactor evidence="14 16">
        <name>[4Fe-4S] cluster</name>
        <dbReference type="ChEBI" id="CHEBI:49883"/>
    </cofactor>
    <text evidence="14 16">Binds 1 [4Fe-4S] cluster. The cluster is coordinated with 3 cysteines and an exchangeable S-adenosyl-L-methionine.</text>
</comment>
<evidence type="ECO:0000256" key="1">
    <source>
        <dbReference type="ARBA" id="ARBA00004496"/>
    </source>
</evidence>
<dbReference type="InterPro" id="IPR034505">
    <property type="entry name" value="Coproporphyrinogen-III_oxidase"/>
</dbReference>
<evidence type="ECO:0000256" key="8">
    <source>
        <dbReference type="ARBA" id="ARBA00022723"/>
    </source>
</evidence>
<reference evidence="18 19" key="1">
    <citation type="submission" date="2019-04" db="EMBL/GenBank/DDBJ databases">
        <title>Chitiniphilus eburnea sp. nov., a novel chitinolytic bacterium isolated from aquaculture sludge.</title>
        <authorList>
            <person name="Sheng M."/>
        </authorList>
    </citation>
    <scope>NUCLEOTIDE SEQUENCE [LARGE SCALE GENOMIC DNA]</scope>
    <source>
        <strain evidence="18 19">HX-2-15</strain>
    </source>
</reference>